<dbReference type="InterPro" id="IPR003599">
    <property type="entry name" value="Ig_sub"/>
</dbReference>
<dbReference type="AlphaFoldDB" id="A0A158QTT0"/>
<protein>
    <recommendedName>
        <fullName evidence="3">Ig-like domain-containing protein</fullName>
    </recommendedName>
</protein>
<feature type="domain" description="Ig-like" evidence="3">
    <location>
        <begin position="151"/>
        <end position="243"/>
    </location>
</feature>
<dbReference type="STRING" id="53468.A0A158QTT0"/>
<accession>A0A158QTT0</accession>
<dbReference type="PROSITE" id="PS50835">
    <property type="entry name" value="IG_LIKE"/>
    <property type="match status" value="4"/>
</dbReference>
<dbReference type="InterPro" id="IPR036179">
    <property type="entry name" value="Ig-like_dom_sf"/>
</dbReference>
<feature type="compositionally biased region" description="Polar residues" evidence="2">
    <location>
        <begin position="1"/>
        <end position="16"/>
    </location>
</feature>
<dbReference type="OrthoDB" id="6226968at2759"/>
<gene>
    <name evidence="4" type="ORF">MCOS_LOCUS5256</name>
</gene>
<proteinExistence type="predicted"/>
<keyword evidence="1" id="KW-0393">Immunoglobulin domain</keyword>
<organism evidence="4 5">
    <name type="scientific">Mesocestoides corti</name>
    <name type="common">Flatworm</name>
    <dbReference type="NCBI Taxonomy" id="53468"/>
    <lineage>
        <taxon>Eukaryota</taxon>
        <taxon>Metazoa</taxon>
        <taxon>Spiralia</taxon>
        <taxon>Lophotrochozoa</taxon>
        <taxon>Platyhelminthes</taxon>
        <taxon>Cestoda</taxon>
        <taxon>Eucestoda</taxon>
        <taxon>Cyclophyllidea</taxon>
        <taxon>Mesocestoididae</taxon>
        <taxon>Mesocestoides</taxon>
    </lineage>
</organism>
<feature type="region of interest" description="Disordered" evidence="2">
    <location>
        <begin position="1"/>
        <end position="20"/>
    </location>
</feature>
<feature type="domain" description="Ig-like" evidence="3">
    <location>
        <begin position="289"/>
        <end position="382"/>
    </location>
</feature>
<dbReference type="Proteomes" id="UP000267029">
    <property type="component" value="Unassembled WGS sequence"/>
</dbReference>
<feature type="region of interest" description="Disordered" evidence="2">
    <location>
        <begin position="598"/>
        <end position="617"/>
    </location>
</feature>
<sequence length="827" mass="90476">MSTAVTSAPAPSQFGNMSEEAPPRLLSELQGGVTVMEGEPVHFDVRVASDSDVQITWLKDGNPILPGSRMHDSFDRGYACLDIEYTHPEDSGMYSVVVRNRCGHVQANPAEVKVIPEEKQEYETVAMQNTAYETMSSLGRGPEGDAVDVEPPCFTQPISCNNTSVAEGQPVRFIGEVSPTKDSTLQIEWLKDGKPVVIGSRLSSMFDRGVIVLDIAYCYPEDSGSYTCVISNKAGRVESSPISLLCEAGVRIVTNSNLTESSINHLKQLDDPGAEFSGFVEHAPDPIPPSFTGPIAPPQLTTVETLDAYFEVPVETGNGVKVNFVWLQNGEPVHFGSRINGKLEMGTASLSFKYVLPSDTGRYVCSVTTEFGRAESEPAELVVETTKNLITETQLKEPKGRACGNSMDLVLAQLLLNTNSWLGYIIRLQAVQDLEAMLNAPRPDNFHEDGPAEAPRILVQPKPVGSCVEDESVSFRLQYEPSTDPNLVVQWCKDGEPLTNGTRFHVEFERGIASLIIRHTIPEDSGTYSCQITNAAGRIDSDHLELQCSPSAAIITQSNLLEGSEGFKLIQAIEHGHDGYCRAWSHLPSYANCRHDDSSRYADEDQTPTAPSIDVEPKPTEAILGAPARFLVRMSGCPTPEIEWCLDGNSIQQDSIIKVLCDGGISVLEINKCDFSLGAHEVKVRGHNSQGSTEATTELIVHPADYKLPDLKHVMPENPFRKQAQLKRVECTPELSKAFSKAKPKPEQIIMMEQGSEMRTKNYRSPEVVAAEELLSKVTTGLRKSNRVGQVHLAGVLQCHCSTTGHFYASDQACGPLRSSSGFFWFP</sequence>
<feature type="domain" description="Ig-like" evidence="3">
    <location>
        <begin position="23"/>
        <end position="113"/>
    </location>
</feature>
<dbReference type="InterPro" id="IPR003598">
    <property type="entry name" value="Ig_sub2"/>
</dbReference>
<dbReference type="InterPro" id="IPR013098">
    <property type="entry name" value="Ig_I-set"/>
</dbReference>
<evidence type="ECO:0000313" key="4">
    <source>
        <dbReference type="EMBL" id="VDD79253.1"/>
    </source>
</evidence>
<dbReference type="SMART" id="SM00408">
    <property type="entry name" value="IGc2"/>
    <property type="match status" value="3"/>
</dbReference>
<keyword evidence="5" id="KW-1185">Reference proteome</keyword>
<dbReference type="FunFam" id="2.60.40.10:FF:000107">
    <property type="entry name" value="Myosin, light chain kinase a"/>
    <property type="match status" value="1"/>
</dbReference>
<dbReference type="PANTHER" id="PTHR47633">
    <property type="entry name" value="IMMUNOGLOBULIN"/>
    <property type="match status" value="1"/>
</dbReference>
<dbReference type="InterPro" id="IPR013783">
    <property type="entry name" value="Ig-like_fold"/>
</dbReference>
<name>A0A158QTT0_MESCO</name>
<dbReference type="SUPFAM" id="SSF48726">
    <property type="entry name" value="Immunoglobulin"/>
    <property type="match status" value="5"/>
</dbReference>
<dbReference type="InterPro" id="IPR007110">
    <property type="entry name" value="Ig-like_dom"/>
</dbReference>
<dbReference type="Pfam" id="PF07679">
    <property type="entry name" value="I-set"/>
    <property type="match status" value="5"/>
</dbReference>
<dbReference type="CDD" id="cd00096">
    <property type="entry name" value="Ig"/>
    <property type="match status" value="2"/>
</dbReference>
<dbReference type="Gene3D" id="2.60.40.10">
    <property type="entry name" value="Immunoglobulins"/>
    <property type="match status" value="5"/>
</dbReference>
<dbReference type="EMBL" id="UXSR01005187">
    <property type="protein sequence ID" value="VDD79253.1"/>
    <property type="molecule type" value="Genomic_DNA"/>
</dbReference>
<evidence type="ECO:0000256" key="2">
    <source>
        <dbReference type="SAM" id="MobiDB-lite"/>
    </source>
</evidence>
<feature type="domain" description="Ig-like" evidence="3">
    <location>
        <begin position="455"/>
        <end position="547"/>
    </location>
</feature>
<dbReference type="SMART" id="SM00409">
    <property type="entry name" value="IG"/>
    <property type="match status" value="5"/>
</dbReference>
<evidence type="ECO:0000259" key="3">
    <source>
        <dbReference type="PROSITE" id="PS50835"/>
    </source>
</evidence>
<evidence type="ECO:0000313" key="5">
    <source>
        <dbReference type="Proteomes" id="UP000267029"/>
    </source>
</evidence>
<reference evidence="4 5" key="1">
    <citation type="submission" date="2018-10" db="EMBL/GenBank/DDBJ databases">
        <authorList>
            <consortium name="Pathogen Informatics"/>
        </authorList>
    </citation>
    <scope>NUCLEOTIDE SEQUENCE [LARGE SCALE GENOMIC DNA]</scope>
</reference>
<evidence type="ECO:0000256" key="1">
    <source>
        <dbReference type="ARBA" id="ARBA00023319"/>
    </source>
</evidence>